<evidence type="ECO:0000256" key="4">
    <source>
        <dbReference type="ARBA" id="ARBA00023136"/>
    </source>
</evidence>
<feature type="transmembrane region" description="Helical" evidence="5">
    <location>
        <begin position="102"/>
        <end position="120"/>
    </location>
</feature>
<dbReference type="RefSeq" id="WP_068867771.1">
    <property type="nucleotide sequence ID" value="NZ_VDCI01000001.1"/>
</dbReference>
<evidence type="ECO:0000256" key="2">
    <source>
        <dbReference type="ARBA" id="ARBA00022692"/>
    </source>
</evidence>
<feature type="transmembrane region" description="Helical" evidence="5">
    <location>
        <begin position="45"/>
        <end position="64"/>
    </location>
</feature>
<keyword evidence="4 5" id="KW-0472">Membrane</keyword>
<comment type="similarity">
    <text evidence="5">Belongs to the 4-toluene sulfonate uptake permease (TSUP) (TC 2.A.102) family.</text>
</comment>
<comment type="subcellular location">
    <subcellularLocation>
        <location evidence="5">Cell membrane</location>
        <topology evidence="5">Multi-pass membrane protein</topology>
    </subcellularLocation>
    <subcellularLocation>
        <location evidence="1">Membrane</location>
        <topology evidence="1">Multi-pass membrane protein</topology>
    </subcellularLocation>
</comment>
<evidence type="ECO:0000313" key="6">
    <source>
        <dbReference type="EMBL" id="TNJ38005.1"/>
    </source>
</evidence>
<protein>
    <recommendedName>
        <fullName evidence="5">Probable membrane transporter protein</fullName>
    </recommendedName>
</protein>
<evidence type="ECO:0000256" key="1">
    <source>
        <dbReference type="ARBA" id="ARBA00004141"/>
    </source>
</evidence>
<keyword evidence="7" id="KW-1185">Reference proteome</keyword>
<keyword evidence="5" id="KW-1003">Cell membrane</keyword>
<organism evidence="6 7">
    <name type="scientific">Prosthecochloris vibrioformis</name>
    <name type="common">Chlorobium vibrioforme</name>
    <dbReference type="NCBI Taxonomy" id="1098"/>
    <lineage>
        <taxon>Bacteria</taxon>
        <taxon>Pseudomonadati</taxon>
        <taxon>Chlorobiota</taxon>
        <taxon>Chlorobiia</taxon>
        <taxon>Chlorobiales</taxon>
        <taxon>Chlorobiaceae</taxon>
        <taxon>Prosthecochloris</taxon>
    </lineage>
</organism>
<dbReference type="PANTHER" id="PTHR43701:SF2">
    <property type="entry name" value="MEMBRANE TRANSPORTER PROTEIN YJNA-RELATED"/>
    <property type="match status" value="1"/>
</dbReference>
<dbReference type="Proteomes" id="UP000309544">
    <property type="component" value="Unassembled WGS sequence"/>
</dbReference>
<keyword evidence="3 5" id="KW-1133">Transmembrane helix</keyword>
<dbReference type="Pfam" id="PF01925">
    <property type="entry name" value="TauE"/>
    <property type="match status" value="1"/>
</dbReference>
<proteinExistence type="inferred from homology"/>
<dbReference type="EMBL" id="VDCI01000001">
    <property type="protein sequence ID" value="TNJ38005.1"/>
    <property type="molecule type" value="Genomic_DNA"/>
</dbReference>
<evidence type="ECO:0000256" key="5">
    <source>
        <dbReference type="RuleBase" id="RU363041"/>
    </source>
</evidence>
<sequence>MQLLWMLLTGMAAGLLSGMFGIGGGVIIIPILVLLMGFGQHEANATSLVALLLPVGLLGVLEYYRAGKISTENIWLGLCIALGLFIGALLGAKLATELPGDLLRKLFSLFLGIVAVRMWLQ</sequence>
<comment type="caution">
    <text evidence="6">The sequence shown here is derived from an EMBL/GenBank/DDBJ whole genome shotgun (WGS) entry which is preliminary data.</text>
</comment>
<name>A0A5C4S3W3_PROVB</name>
<dbReference type="AlphaFoldDB" id="A0A5C4S3W3"/>
<dbReference type="InterPro" id="IPR051598">
    <property type="entry name" value="TSUP/Inactive_protease-like"/>
</dbReference>
<evidence type="ECO:0000256" key="3">
    <source>
        <dbReference type="ARBA" id="ARBA00022989"/>
    </source>
</evidence>
<dbReference type="PANTHER" id="PTHR43701">
    <property type="entry name" value="MEMBRANE TRANSPORTER PROTEIN MJ0441-RELATED"/>
    <property type="match status" value="1"/>
</dbReference>
<gene>
    <name evidence="6" type="ORF">FGF68_02165</name>
</gene>
<dbReference type="InterPro" id="IPR002781">
    <property type="entry name" value="TM_pro_TauE-like"/>
</dbReference>
<evidence type="ECO:0000313" key="7">
    <source>
        <dbReference type="Proteomes" id="UP000309544"/>
    </source>
</evidence>
<feature type="transmembrane region" description="Helical" evidence="5">
    <location>
        <begin position="76"/>
        <end position="96"/>
    </location>
</feature>
<feature type="transmembrane region" description="Helical" evidence="5">
    <location>
        <begin position="12"/>
        <end position="39"/>
    </location>
</feature>
<accession>A0A5C4S3W3</accession>
<keyword evidence="2 5" id="KW-0812">Transmembrane</keyword>
<reference evidence="6 7" key="1">
    <citation type="submission" date="2019-05" db="EMBL/GenBank/DDBJ databases">
        <title>Draft Whole-Genome sequence of the green sulfur bacterium Prosthecochloris vibrioformis DSM 260.</title>
        <authorList>
            <person name="Meyer T.E."/>
            <person name="Kyndt J.A."/>
        </authorList>
    </citation>
    <scope>NUCLEOTIDE SEQUENCE [LARGE SCALE GENOMIC DNA]</scope>
    <source>
        <strain evidence="6 7">DSM 260</strain>
    </source>
</reference>
<dbReference type="GO" id="GO:0005886">
    <property type="term" value="C:plasma membrane"/>
    <property type="evidence" value="ECO:0007669"/>
    <property type="project" value="UniProtKB-SubCell"/>
</dbReference>